<gene>
    <name evidence="7" type="ORF">AC529_06775</name>
</gene>
<evidence type="ECO:0000256" key="1">
    <source>
        <dbReference type="ARBA" id="ARBA00022617"/>
    </source>
</evidence>
<sequence>MKWITARRRHPLAGYVVVIIALAFLGVGYALVAPTPDQAAADTVAASSEQGEVDIANGKQIYTQSCMSCHGEDGKGRTQEETGDAAAWGPSLEGVGAAAVDFYVSTGRMPSTDPNVQMPRRPQVYSDEEIADLAAYVESAFGGGPGIPYNVPGEAPQRSDFDSEADYEAALAEYEKNYEAYVGGGDTEAGMRLYMTNCAHCHSWSGAGGALTDGRWAPALSQASPREIYEAMVVGPGAMPVFNDATLSPEDKQALISFVKNLQAEPNAGGPFSLDRVGQVAEGFIGWTIGLSLIVACAIWITAKQRAHD</sequence>
<dbReference type="Gene3D" id="1.10.760.10">
    <property type="entry name" value="Cytochrome c-like domain"/>
    <property type="match status" value="2"/>
</dbReference>
<dbReference type="GO" id="GO:0009055">
    <property type="term" value="F:electron transfer activity"/>
    <property type="evidence" value="ECO:0007669"/>
    <property type="project" value="InterPro"/>
</dbReference>
<accession>A0A147KJM1</accession>
<evidence type="ECO:0000256" key="3">
    <source>
        <dbReference type="ARBA" id="ARBA00023004"/>
    </source>
</evidence>
<evidence type="ECO:0000313" key="7">
    <source>
        <dbReference type="EMBL" id="KUP97524.1"/>
    </source>
</evidence>
<feature type="domain" description="Cytochrome c" evidence="6">
    <location>
        <begin position="53"/>
        <end position="141"/>
    </location>
</feature>
<dbReference type="STRING" id="665004.AC529_06775"/>
<evidence type="ECO:0000256" key="4">
    <source>
        <dbReference type="PROSITE-ProRule" id="PRU00433"/>
    </source>
</evidence>
<dbReference type="PANTHER" id="PTHR33751">
    <property type="entry name" value="CBB3-TYPE CYTOCHROME C OXIDASE SUBUNIT FIXP"/>
    <property type="match status" value="1"/>
</dbReference>
<dbReference type="GO" id="GO:0020037">
    <property type="term" value="F:heme binding"/>
    <property type="evidence" value="ECO:0007669"/>
    <property type="project" value="InterPro"/>
</dbReference>
<keyword evidence="8" id="KW-1185">Reference proteome</keyword>
<dbReference type="RefSeq" id="WP_068757570.1">
    <property type="nucleotide sequence ID" value="NZ_KQ950183.1"/>
</dbReference>
<feature type="transmembrane region" description="Helical" evidence="5">
    <location>
        <begin position="284"/>
        <end position="303"/>
    </location>
</feature>
<dbReference type="InterPro" id="IPR009056">
    <property type="entry name" value="Cyt_c-like_dom"/>
</dbReference>
<reference evidence="8" key="1">
    <citation type="journal article" date="2017" name="Acta Aliment.">
        <title>Plant polysaccharide degrading enzyme system of Thermpbifida cellulosilytica TB100 revealed by de novo genome project data.</title>
        <authorList>
            <person name="Toth A."/>
            <person name="Baka E."/>
            <person name="Luzics S."/>
            <person name="Bata-Vidacs I."/>
            <person name="Nagy I."/>
            <person name="Balint B."/>
            <person name="Herceg R."/>
            <person name="Olasz F."/>
            <person name="Wilk T."/>
            <person name="Nagy T."/>
            <person name="Kriszt B."/>
            <person name="Nagy I."/>
            <person name="Kukolya J."/>
        </authorList>
    </citation>
    <scope>NUCLEOTIDE SEQUENCE [LARGE SCALE GENOMIC DNA]</scope>
    <source>
        <strain evidence="8">TB100</strain>
    </source>
</reference>
<keyword evidence="5" id="KW-0472">Membrane</keyword>
<keyword evidence="5" id="KW-0812">Transmembrane</keyword>
<evidence type="ECO:0000256" key="5">
    <source>
        <dbReference type="SAM" id="Phobius"/>
    </source>
</evidence>
<evidence type="ECO:0000313" key="8">
    <source>
        <dbReference type="Proteomes" id="UP000074382"/>
    </source>
</evidence>
<evidence type="ECO:0000259" key="6">
    <source>
        <dbReference type="PROSITE" id="PS51007"/>
    </source>
</evidence>
<dbReference type="PROSITE" id="PS51007">
    <property type="entry name" value="CYTC"/>
    <property type="match status" value="2"/>
</dbReference>
<feature type="domain" description="Cytochrome c" evidence="6">
    <location>
        <begin position="185"/>
        <end position="263"/>
    </location>
</feature>
<evidence type="ECO:0000256" key="2">
    <source>
        <dbReference type="ARBA" id="ARBA00022723"/>
    </source>
</evidence>
<protein>
    <submittedName>
        <fullName evidence="7">Cytochrome C</fullName>
    </submittedName>
</protein>
<feature type="transmembrane region" description="Helical" evidence="5">
    <location>
        <begin position="12"/>
        <end position="32"/>
    </location>
</feature>
<dbReference type="PATRIC" id="fig|665004.4.peg.3217"/>
<dbReference type="EMBL" id="LGEM01000024">
    <property type="protein sequence ID" value="KUP97524.1"/>
    <property type="molecule type" value="Genomic_DNA"/>
</dbReference>
<dbReference type="OrthoDB" id="9811281at2"/>
<dbReference type="Pfam" id="PF13442">
    <property type="entry name" value="Cytochrome_CBB3"/>
    <property type="match status" value="1"/>
</dbReference>
<dbReference type="Proteomes" id="UP000074382">
    <property type="component" value="Unassembled WGS sequence"/>
</dbReference>
<dbReference type="SUPFAM" id="SSF46626">
    <property type="entry name" value="Cytochrome c"/>
    <property type="match status" value="2"/>
</dbReference>
<keyword evidence="2 4" id="KW-0479">Metal-binding</keyword>
<organism evidence="7 8">
    <name type="scientific">Thermobifida cellulosilytica TB100</name>
    <dbReference type="NCBI Taxonomy" id="665004"/>
    <lineage>
        <taxon>Bacteria</taxon>
        <taxon>Bacillati</taxon>
        <taxon>Actinomycetota</taxon>
        <taxon>Actinomycetes</taxon>
        <taxon>Streptosporangiales</taxon>
        <taxon>Nocardiopsidaceae</taxon>
        <taxon>Thermobifida</taxon>
    </lineage>
</organism>
<comment type="caution">
    <text evidence="7">The sequence shown here is derived from an EMBL/GenBank/DDBJ whole genome shotgun (WGS) entry which is preliminary data.</text>
</comment>
<dbReference type="PANTHER" id="PTHR33751:SF13">
    <property type="entry name" value="CYTOCHROME BC1 COMPLEX CYTOCHROME C SUBUNIT"/>
    <property type="match status" value="1"/>
</dbReference>
<name>A0A147KJM1_THECS</name>
<proteinExistence type="predicted"/>
<keyword evidence="3 4" id="KW-0408">Iron</keyword>
<dbReference type="Pfam" id="PF00034">
    <property type="entry name" value="Cytochrom_C"/>
    <property type="match status" value="1"/>
</dbReference>
<keyword evidence="1 4" id="KW-0349">Heme</keyword>
<keyword evidence="5" id="KW-1133">Transmembrane helix</keyword>
<dbReference type="AlphaFoldDB" id="A0A147KJM1"/>
<dbReference type="InterPro" id="IPR036909">
    <property type="entry name" value="Cyt_c-like_dom_sf"/>
</dbReference>
<dbReference type="GO" id="GO:0046872">
    <property type="term" value="F:metal ion binding"/>
    <property type="evidence" value="ECO:0007669"/>
    <property type="project" value="UniProtKB-KW"/>
</dbReference>
<dbReference type="InterPro" id="IPR050597">
    <property type="entry name" value="Cytochrome_c_Oxidase_Subunit"/>
</dbReference>